<accession>A0A9Y2MZ18</accession>
<keyword evidence="2" id="KW-1185">Reference proteome</keyword>
<name>A0A9Y2MZ18_9PSEU</name>
<dbReference type="EMBL" id="CP127294">
    <property type="protein sequence ID" value="WIX82178.1"/>
    <property type="molecule type" value="Genomic_DNA"/>
</dbReference>
<reference evidence="1 2" key="1">
    <citation type="submission" date="2023-06" db="EMBL/GenBank/DDBJ databases">
        <authorList>
            <person name="Oyuntsetseg B."/>
            <person name="Kim S.B."/>
        </authorList>
    </citation>
    <scope>NUCLEOTIDE SEQUENCE [LARGE SCALE GENOMIC DNA]</scope>
    <source>
        <strain evidence="1 2">2-15</strain>
    </source>
</reference>
<dbReference type="KEGG" id="acab:QRX50_16165"/>
<dbReference type="AlphaFoldDB" id="A0A9Y2MZ18"/>
<sequence length="163" mass="17942">MTNANRVDLADDYLTSQQRALAEAVESDGGFGEGGRSFRIAEHLAAEGGLHRSDVMAATALFLAYTAFQEGNLDAAQGFARRLRGLDPGSVELVFHLMRLEVGREQGWLPRTQYDDLLAYAWRENRFDLAQRAGYIQARDVDPGAAPVGSWAELERTLCPLLA</sequence>
<dbReference type="RefSeq" id="WP_285972754.1">
    <property type="nucleotide sequence ID" value="NZ_CP127294.1"/>
</dbReference>
<evidence type="ECO:0000313" key="1">
    <source>
        <dbReference type="EMBL" id="WIX82178.1"/>
    </source>
</evidence>
<organism evidence="1 2">
    <name type="scientific">Amycolatopsis carbonis</name>
    <dbReference type="NCBI Taxonomy" id="715471"/>
    <lineage>
        <taxon>Bacteria</taxon>
        <taxon>Bacillati</taxon>
        <taxon>Actinomycetota</taxon>
        <taxon>Actinomycetes</taxon>
        <taxon>Pseudonocardiales</taxon>
        <taxon>Pseudonocardiaceae</taxon>
        <taxon>Amycolatopsis</taxon>
    </lineage>
</organism>
<proteinExistence type="predicted"/>
<gene>
    <name evidence="1" type="ORF">QRX50_16165</name>
</gene>
<evidence type="ECO:0000313" key="2">
    <source>
        <dbReference type="Proteomes" id="UP001236014"/>
    </source>
</evidence>
<dbReference type="Proteomes" id="UP001236014">
    <property type="component" value="Chromosome"/>
</dbReference>
<protein>
    <submittedName>
        <fullName evidence="1">Uncharacterized protein</fullName>
    </submittedName>
</protein>